<dbReference type="Pfam" id="PF01294">
    <property type="entry name" value="Ribosomal_L13e"/>
    <property type="match status" value="1"/>
</dbReference>
<dbReference type="HAMAP" id="MF_00499">
    <property type="entry name" value="Ribosomal_eL13"/>
    <property type="match status" value="1"/>
</dbReference>
<keyword evidence="3 4" id="KW-0687">Ribonucleoprotein</keyword>
<evidence type="ECO:0000256" key="4">
    <source>
        <dbReference type="RuleBase" id="RU000572"/>
    </source>
</evidence>
<gene>
    <name evidence="6" type="primary">RvY_18498-1</name>
    <name evidence="6" type="synonym">RvY_18498.1</name>
    <name evidence="6" type="ORF">RvY_18498</name>
</gene>
<keyword evidence="7" id="KW-1185">Reference proteome</keyword>
<feature type="compositionally biased region" description="Basic and acidic residues" evidence="5">
    <location>
        <begin position="215"/>
        <end position="227"/>
    </location>
</feature>
<dbReference type="GO" id="GO:0006412">
    <property type="term" value="P:translation"/>
    <property type="evidence" value="ECO:0007669"/>
    <property type="project" value="InterPro"/>
</dbReference>
<organism evidence="6 7">
    <name type="scientific">Ramazzottius varieornatus</name>
    <name type="common">Water bear</name>
    <name type="synonym">Tardigrade</name>
    <dbReference type="NCBI Taxonomy" id="947166"/>
    <lineage>
        <taxon>Eukaryota</taxon>
        <taxon>Metazoa</taxon>
        <taxon>Ecdysozoa</taxon>
        <taxon>Tardigrada</taxon>
        <taxon>Eutardigrada</taxon>
        <taxon>Parachela</taxon>
        <taxon>Hypsibioidea</taxon>
        <taxon>Ramazzottiidae</taxon>
        <taxon>Ramazzottius</taxon>
    </lineage>
</organism>
<keyword evidence="2 4" id="KW-0689">Ribosomal protein</keyword>
<dbReference type="InterPro" id="IPR018256">
    <property type="entry name" value="Ribosomal_eL13_CS"/>
</dbReference>
<proteinExistence type="inferred from homology"/>
<evidence type="ECO:0000256" key="1">
    <source>
        <dbReference type="ARBA" id="ARBA00005640"/>
    </source>
</evidence>
<sequence length="237" mass="27187">MHFRNQVIPNQHFHKKWQNHVKTWFDQAAKKKRRSRLRIKKAREIAPRPLGLLRPVVRCPTIRYNKKVRAGKGFSLDELRAAGINKKMASTIGIAVDHRRRNKSVEALQLNAQRLKEYRSKLILFPRRGSTKKREGEASAEEQKNAVQIPARKVMPVRQQQGKEKARAISKDEKTFDAYVHVRRAMGAAKSIGRKEKKAREKEQEVVAPAQAAKAPKEPKEPKEKKEKKGKAAAADE</sequence>
<dbReference type="STRING" id="947166.A0A1D1W604"/>
<dbReference type="GO" id="GO:0022625">
    <property type="term" value="C:cytosolic large ribosomal subunit"/>
    <property type="evidence" value="ECO:0007669"/>
    <property type="project" value="TreeGrafter"/>
</dbReference>
<evidence type="ECO:0000256" key="2">
    <source>
        <dbReference type="ARBA" id="ARBA00022980"/>
    </source>
</evidence>
<dbReference type="Gene3D" id="1.20.5.110">
    <property type="match status" value="1"/>
</dbReference>
<dbReference type="InterPro" id="IPR001380">
    <property type="entry name" value="Ribosomal_eL13"/>
</dbReference>
<dbReference type="PANTHER" id="PTHR11722:SF0">
    <property type="entry name" value="LARGE RIBOSOMAL SUBUNIT PROTEIN EL13"/>
    <property type="match status" value="1"/>
</dbReference>
<reference evidence="6 7" key="1">
    <citation type="journal article" date="2016" name="Nat. Commun.">
        <title>Extremotolerant tardigrade genome and improved radiotolerance of human cultured cells by tardigrade-unique protein.</title>
        <authorList>
            <person name="Hashimoto T."/>
            <person name="Horikawa D.D."/>
            <person name="Saito Y."/>
            <person name="Kuwahara H."/>
            <person name="Kozuka-Hata H."/>
            <person name="Shin-I T."/>
            <person name="Minakuchi Y."/>
            <person name="Ohishi K."/>
            <person name="Motoyama A."/>
            <person name="Aizu T."/>
            <person name="Enomoto A."/>
            <person name="Kondo K."/>
            <person name="Tanaka S."/>
            <person name="Hara Y."/>
            <person name="Koshikawa S."/>
            <person name="Sagara H."/>
            <person name="Miura T."/>
            <person name="Yokobori S."/>
            <person name="Miyagawa K."/>
            <person name="Suzuki Y."/>
            <person name="Kubo T."/>
            <person name="Oyama M."/>
            <person name="Kohara Y."/>
            <person name="Fujiyama A."/>
            <person name="Arakawa K."/>
            <person name="Katayama T."/>
            <person name="Toyoda A."/>
            <person name="Kunieda T."/>
        </authorList>
    </citation>
    <scope>NUCLEOTIDE SEQUENCE [LARGE SCALE GENOMIC DNA]</scope>
    <source>
        <strain evidence="6 7">YOKOZUNA-1</strain>
    </source>
</reference>
<dbReference type="PROSITE" id="PS01104">
    <property type="entry name" value="RIBOSOMAL_L13E"/>
    <property type="match status" value="1"/>
</dbReference>
<name>A0A1D1W604_RAMVA</name>
<dbReference type="PANTHER" id="PTHR11722">
    <property type="entry name" value="60S RIBOSOMAL PROTEIN L13"/>
    <property type="match status" value="1"/>
</dbReference>
<dbReference type="OrthoDB" id="10264538at2759"/>
<dbReference type="GO" id="GO:0003735">
    <property type="term" value="F:structural constituent of ribosome"/>
    <property type="evidence" value="ECO:0007669"/>
    <property type="project" value="InterPro"/>
</dbReference>
<feature type="region of interest" description="Disordered" evidence="5">
    <location>
        <begin position="188"/>
        <end position="237"/>
    </location>
</feature>
<evidence type="ECO:0000256" key="3">
    <source>
        <dbReference type="ARBA" id="ARBA00023274"/>
    </source>
</evidence>
<evidence type="ECO:0000313" key="6">
    <source>
        <dbReference type="EMBL" id="GAV08870.1"/>
    </source>
</evidence>
<accession>A0A1D1W604</accession>
<evidence type="ECO:0000256" key="5">
    <source>
        <dbReference type="SAM" id="MobiDB-lite"/>
    </source>
</evidence>
<dbReference type="GO" id="GO:0003723">
    <property type="term" value="F:RNA binding"/>
    <property type="evidence" value="ECO:0007669"/>
    <property type="project" value="TreeGrafter"/>
</dbReference>
<dbReference type="Proteomes" id="UP000186922">
    <property type="component" value="Unassembled WGS sequence"/>
</dbReference>
<comment type="similarity">
    <text evidence="1 4">Belongs to the eukaryotic ribosomal protein eL13 family.</text>
</comment>
<dbReference type="AlphaFoldDB" id="A0A1D1W604"/>
<dbReference type="EMBL" id="BDGG01000019">
    <property type="protein sequence ID" value="GAV08870.1"/>
    <property type="molecule type" value="Genomic_DNA"/>
</dbReference>
<protein>
    <recommendedName>
        <fullName evidence="4">60S ribosomal protein L13</fullName>
    </recommendedName>
</protein>
<evidence type="ECO:0000313" key="7">
    <source>
        <dbReference type="Proteomes" id="UP000186922"/>
    </source>
</evidence>
<comment type="caution">
    <text evidence="6">The sequence shown here is derived from an EMBL/GenBank/DDBJ whole genome shotgun (WGS) entry which is preliminary data.</text>
</comment>